<evidence type="ECO:0000256" key="1">
    <source>
        <dbReference type="ARBA" id="ARBA00004123"/>
    </source>
</evidence>
<accession>A0A9N9H0K8</accession>
<dbReference type="Proteomes" id="UP000789572">
    <property type="component" value="Unassembled WGS sequence"/>
</dbReference>
<evidence type="ECO:0000256" key="4">
    <source>
        <dbReference type="ARBA" id="ARBA00022737"/>
    </source>
</evidence>
<name>A0A9N9H0K8_9GLOM</name>
<evidence type="ECO:0000259" key="6">
    <source>
        <dbReference type="Pfam" id="PF09384"/>
    </source>
</evidence>
<feature type="domain" description="U3 small nucleolar RNA-associated protein 15 C-terminal" evidence="6">
    <location>
        <begin position="12"/>
        <end position="166"/>
    </location>
</feature>
<keyword evidence="3" id="KW-0853">WD repeat</keyword>
<evidence type="ECO:0000256" key="2">
    <source>
        <dbReference type="ARBA" id="ARBA00022552"/>
    </source>
</evidence>
<sequence>GGTYKYYVRGAQYRGEEEDYIIESRRNKHIALYDRYLRKFQYGNALDAALRPASIKTDCYVAGTRAIVTVSLLYELIHRGGLRQALKGRDDVSLEPILNFLLKNINNMRYASLLVDVGETTLDMYASVLSQSPIIEKLISKLRTKVQQEVKIQTELSKVLGSLQMIMSKGIINKRAPDDINMQNEI</sequence>
<keyword evidence="5" id="KW-0539">Nucleus</keyword>
<comment type="caution">
    <text evidence="7">The sequence shown here is derived from an EMBL/GenBank/DDBJ whole genome shotgun (WGS) entry which is preliminary data.</text>
</comment>
<evidence type="ECO:0000313" key="7">
    <source>
        <dbReference type="EMBL" id="CAG8648918.1"/>
    </source>
</evidence>
<dbReference type="GO" id="GO:0045943">
    <property type="term" value="P:positive regulation of transcription by RNA polymerase I"/>
    <property type="evidence" value="ECO:0007669"/>
    <property type="project" value="TreeGrafter"/>
</dbReference>
<evidence type="ECO:0000256" key="5">
    <source>
        <dbReference type="ARBA" id="ARBA00023242"/>
    </source>
</evidence>
<comment type="subcellular location">
    <subcellularLocation>
        <location evidence="1">Nucleus</location>
    </subcellularLocation>
</comment>
<dbReference type="GO" id="GO:0006364">
    <property type="term" value="P:rRNA processing"/>
    <property type="evidence" value="ECO:0007669"/>
    <property type="project" value="UniProtKB-KW"/>
</dbReference>
<reference evidence="7" key="1">
    <citation type="submission" date="2021-06" db="EMBL/GenBank/DDBJ databases">
        <authorList>
            <person name="Kallberg Y."/>
            <person name="Tangrot J."/>
            <person name="Rosling A."/>
        </authorList>
    </citation>
    <scope>NUCLEOTIDE SEQUENCE</scope>
    <source>
        <strain evidence="7">IA702</strain>
    </source>
</reference>
<dbReference type="AlphaFoldDB" id="A0A9N9H0K8"/>
<evidence type="ECO:0000313" key="8">
    <source>
        <dbReference type="Proteomes" id="UP000789572"/>
    </source>
</evidence>
<proteinExistence type="predicted"/>
<feature type="non-terminal residue" evidence="7">
    <location>
        <position position="186"/>
    </location>
</feature>
<keyword evidence="8" id="KW-1185">Reference proteome</keyword>
<keyword evidence="4" id="KW-0677">Repeat</keyword>
<dbReference type="PANTHER" id="PTHR19924:SF26">
    <property type="entry name" value="U3 SMALL NUCLEOLAR RNA-ASSOCIATED PROTEIN 15 HOMOLOG"/>
    <property type="match status" value="1"/>
</dbReference>
<dbReference type="GO" id="GO:0005730">
    <property type="term" value="C:nucleolus"/>
    <property type="evidence" value="ECO:0007669"/>
    <property type="project" value="InterPro"/>
</dbReference>
<dbReference type="InterPro" id="IPR018983">
    <property type="entry name" value="U3_snoRNA-assocProt_15_C"/>
</dbReference>
<protein>
    <submittedName>
        <fullName evidence="7">6294_t:CDS:1</fullName>
    </submittedName>
</protein>
<gene>
    <name evidence="7" type="ORF">POCULU_LOCUS9841</name>
</gene>
<dbReference type="PANTHER" id="PTHR19924">
    <property type="entry name" value="UTP15 U3 SMALL NUCLEOLAR RNA-ASSOCIATED PROTEIN 15 FAMILY MEMBER"/>
    <property type="match status" value="1"/>
</dbReference>
<keyword evidence="2" id="KW-0698">rRNA processing</keyword>
<dbReference type="Pfam" id="PF09384">
    <property type="entry name" value="UTP15_C"/>
    <property type="match status" value="1"/>
</dbReference>
<evidence type="ECO:0000256" key="3">
    <source>
        <dbReference type="ARBA" id="ARBA00022574"/>
    </source>
</evidence>
<dbReference type="OrthoDB" id="431715at2759"/>
<organism evidence="7 8">
    <name type="scientific">Paraglomus occultum</name>
    <dbReference type="NCBI Taxonomy" id="144539"/>
    <lineage>
        <taxon>Eukaryota</taxon>
        <taxon>Fungi</taxon>
        <taxon>Fungi incertae sedis</taxon>
        <taxon>Mucoromycota</taxon>
        <taxon>Glomeromycotina</taxon>
        <taxon>Glomeromycetes</taxon>
        <taxon>Paraglomerales</taxon>
        <taxon>Paraglomeraceae</taxon>
        <taxon>Paraglomus</taxon>
    </lineage>
</organism>
<dbReference type="EMBL" id="CAJVPJ010004142">
    <property type="protein sequence ID" value="CAG8648918.1"/>
    <property type="molecule type" value="Genomic_DNA"/>
</dbReference>